<dbReference type="EMBL" id="FNZA01000022">
    <property type="protein sequence ID" value="SEJ83940.1"/>
    <property type="molecule type" value="Genomic_DNA"/>
</dbReference>
<dbReference type="Proteomes" id="UP000199223">
    <property type="component" value="Unassembled WGS sequence"/>
</dbReference>
<keyword evidence="2" id="KW-1185">Reference proteome</keyword>
<dbReference type="Gene3D" id="3.90.70.10">
    <property type="entry name" value="Cysteine proteinases"/>
    <property type="match status" value="1"/>
</dbReference>
<gene>
    <name evidence="1" type="ORF">SAMN04488058_12213</name>
</gene>
<name>A0A1H7CBE7_9DEIO</name>
<protein>
    <submittedName>
        <fullName evidence="1">Uncharacterized protein</fullName>
    </submittedName>
</protein>
<dbReference type="RefSeq" id="WP_245745528.1">
    <property type="nucleotide sequence ID" value="NZ_FNZA01000022.1"/>
</dbReference>
<dbReference type="InterPro" id="IPR038765">
    <property type="entry name" value="Papain-like_cys_pep_sf"/>
</dbReference>
<dbReference type="STRING" id="856736.SAMN04488058_12213"/>
<dbReference type="AlphaFoldDB" id="A0A1H7CBE7"/>
<organism evidence="1 2">
    <name type="scientific">Deinococcus reticulitermitis</name>
    <dbReference type="NCBI Taxonomy" id="856736"/>
    <lineage>
        <taxon>Bacteria</taxon>
        <taxon>Thermotogati</taxon>
        <taxon>Deinococcota</taxon>
        <taxon>Deinococci</taxon>
        <taxon>Deinococcales</taxon>
        <taxon>Deinococcaceae</taxon>
        <taxon>Deinococcus</taxon>
    </lineage>
</organism>
<accession>A0A1H7CBE7</accession>
<sequence>MAIAQKASAAGYTFAYESQWQYNKSLGRVEHKATQTYTQSCDNYQDSRVNYGPCSDTTNQSDRYVTLVGGKLYVMRRLPNTGAGSGYRMESPTDFWNQSDLDQSMVILLLRSVLGHPTTITMDARYMKPRANTGPSMVNMNPDANGFVRTQNKKNLPNGQPDWELDHVMTVTGFISSSNLQKKVPGAPIADDFGYFIVKNCWGDAGYVYLPWTWVKTFTGQASTGILPQ</sequence>
<evidence type="ECO:0000313" key="1">
    <source>
        <dbReference type="EMBL" id="SEJ83940.1"/>
    </source>
</evidence>
<dbReference type="SUPFAM" id="SSF54001">
    <property type="entry name" value="Cysteine proteinases"/>
    <property type="match status" value="1"/>
</dbReference>
<evidence type="ECO:0000313" key="2">
    <source>
        <dbReference type="Proteomes" id="UP000199223"/>
    </source>
</evidence>
<proteinExistence type="predicted"/>
<reference evidence="2" key="1">
    <citation type="submission" date="2016-10" db="EMBL/GenBank/DDBJ databases">
        <authorList>
            <person name="Varghese N."/>
            <person name="Submissions S."/>
        </authorList>
    </citation>
    <scope>NUCLEOTIDE SEQUENCE [LARGE SCALE GENOMIC DNA]</scope>
    <source>
        <strain evidence="2">CGMCC 1.10218</strain>
    </source>
</reference>